<evidence type="ECO:0000313" key="1">
    <source>
        <dbReference type="EMBL" id="NKI41805.1"/>
    </source>
</evidence>
<keyword evidence="2" id="KW-1185">Reference proteome</keyword>
<name>A0ABX1H381_9ACTN</name>
<gene>
    <name evidence="1" type="ORF">HFV08_11245</name>
</gene>
<protein>
    <submittedName>
        <fullName evidence="1">Uncharacterized protein</fullName>
    </submittedName>
</protein>
<organism evidence="1 2">
    <name type="scientific">Streptomyces physcomitrii</name>
    <dbReference type="NCBI Taxonomy" id="2724184"/>
    <lineage>
        <taxon>Bacteria</taxon>
        <taxon>Bacillati</taxon>
        <taxon>Actinomycetota</taxon>
        <taxon>Actinomycetes</taxon>
        <taxon>Kitasatosporales</taxon>
        <taxon>Streptomycetaceae</taxon>
        <taxon>Streptomyces</taxon>
    </lineage>
</organism>
<evidence type="ECO:0000313" key="2">
    <source>
        <dbReference type="Proteomes" id="UP000772196"/>
    </source>
</evidence>
<reference evidence="1 2" key="1">
    <citation type="submission" date="2020-04" db="EMBL/GenBank/DDBJ databases">
        <title>Phylogenetic Diversity and Antibacterial Activity against Ralstonia solanacearum of Endophytic Actinomycete Isolated from Moss.</title>
        <authorList>
            <person name="Zhuang X."/>
        </authorList>
    </citation>
    <scope>NUCLEOTIDE SEQUENCE [LARGE SCALE GENOMIC DNA]</scope>
    <source>
        <strain evidence="1 2">LD120</strain>
    </source>
</reference>
<proteinExistence type="predicted"/>
<sequence>MSNQITQGTVFGPVVQAGAFTGQIHYHYGDERRPLDLPALRLWIDRIKADYFAMVEDTGDRAGVTHLEPINLVRAGLDDAGPDSERRKDTIRRIIVVGIISYLARPCTPPDEPLPEQILLDLIVFALWPVVTAENLPMGWQGELAQITSPRLAALVEGSRAERRPRAEAFARAVANKSFSSAMATLFDDLADPHRGGALLTAMAIASGLPAPPVGRREGKRVAAWVLAIAGGAALAEAVGDRDTQAARIIVDVIANLPVDPSNAFNPTDPLDVIGWLLS</sequence>
<dbReference type="RefSeq" id="WP_168538364.1">
    <property type="nucleotide sequence ID" value="NZ_JAAWWP010000005.1"/>
</dbReference>
<accession>A0ABX1H381</accession>
<dbReference type="EMBL" id="JAAWWP010000005">
    <property type="protein sequence ID" value="NKI41805.1"/>
    <property type="molecule type" value="Genomic_DNA"/>
</dbReference>
<dbReference type="Proteomes" id="UP000772196">
    <property type="component" value="Unassembled WGS sequence"/>
</dbReference>
<comment type="caution">
    <text evidence="1">The sequence shown here is derived from an EMBL/GenBank/DDBJ whole genome shotgun (WGS) entry which is preliminary data.</text>
</comment>